<name>A0A3B0JD09_DROGU</name>
<dbReference type="EMBL" id="OUUW01000003">
    <property type="protein sequence ID" value="SPP78473.1"/>
    <property type="molecule type" value="Genomic_DNA"/>
</dbReference>
<evidence type="ECO:0000313" key="2">
    <source>
        <dbReference type="EMBL" id="SPP78473.1"/>
    </source>
</evidence>
<dbReference type="STRING" id="7266.A0A3B0JD09"/>
<accession>A0A3B0JD09</accession>
<keyword evidence="3" id="KW-1185">Reference proteome</keyword>
<dbReference type="OrthoDB" id="7370359at2759"/>
<dbReference type="GO" id="GO:0005549">
    <property type="term" value="F:odorant binding"/>
    <property type="evidence" value="ECO:0007669"/>
    <property type="project" value="InterPro"/>
</dbReference>
<dbReference type="Proteomes" id="UP000268350">
    <property type="component" value="Unassembled WGS sequence"/>
</dbReference>
<dbReference type="Gene3D" id="1.10.238.20">
    <property type="entry name" value="Pheromone/general odorant binding protein domain"/>
    <property type="match status" value="1"/>
</dbReference>
<evidence type="ECO:0000313" key="3">
    <source>
        <dbReference type="Proteomes" id="UP000268350"/>
    </source>
</evidence>
<dbReference type="SUPFAM" id="SSF47565">
    <property type="entry name" value="Insect pheromone/odorant-binding proteins"/>
    <property type="match status" value="1"/>
</dbReference>
<protein>
    <recommendedName>
        <fullName evidence="4">General odorant-binding protein 19d</fullName>
    </recommendedName>
</protein>
<dbReference type="SMART" id="SM00708">
    <property type="entry name" value="PhBP"/>
    <property type="match status" value="1"/>
</dbReference>
<dbReference type="OMA" id="FRHCMLE"/>
<evidence type="ECO:0000256" key="1">
    <source>
        <dbReference type="SAM" id="SignalP"/>
    </source>
</evidence>
<proteinExistence type="predicted"/>
<evidence type="ECO:0008006" key="4">
    <source>
        <dbReference type="Google" id="ProtNLM"/>
    </source>
</evidence>
<dbReference type="Pfam" id="PF01395">
    <property type="entry name" value="PBP_GOBP"/>
    <property type="match status" value="1"/>
</dbReference>
<dbReference type="AlphaFoldDB" id="A0A3B0JD09"/>
<sequence length="160" mass="18061">MQPANWMTTLALLLACAGGWLLGQATADDGEEEEMSMSLGEVVELIEPFGESCEPQPKREHIVEMVKNEAQAKYETKCFRHCLVEQFELMPEGQLKFSEDKTLDVMNMMFPNKDKESSGIIKACNDEVTSTDKCEVAHDISMCMLRAMRSNGYKIPEIKE</sequence>
<feature type="signal peptide" evidence="1">
    <location>
        <begin position="1"/>
        <end position="27"/>
    </location>
</feature>
<keyword evidence="1" id="KW-0732">Signal</keyword>
<gene>
    <name evidence="2" type="ORF">DGUA_6G011119</name>
</gene>
<feature type="chain" id="PRO_5017341242" description="General odorant-binding protein 19d" evidence="1">
    <location>
        <begin position="28"/>
        <end position="160"/>
    </location>
</feature>
<dbReference type="InterPro" id="IPR006170">
    <property type="entry name" value="PBP/GOBP"/>
</dbReference>
<dbReference type="InterPro" id="IPR036728">
    <property type="entry name" value="PBP_GOBP_sf"/>
</dbReference>
<organism evidence="2 3">
    <name type="scientific">Drosophila guanche</name>
    <name type="common">Fruit fly</name>
    <dbReference type="NCBI Taxonomy" id="7266"/>
    <lineage>
        <taxon>Eukaryota</taxon>
        <taxon>Metazoa</taxon>
        <taxon>Ecdysozoa</taxon>
        <taxon>Arthropoda</taxon>
        <taxon>Hexapoda</taxon>
        <taxon>Insecta</taxon>
        <taxon>Pterygota</taxon>
        <taxon>Neoptera</taxon>
        <taxon>Endopterygota</taxon>
        <taxon>Diptera</taxon>
        <taxon>Brachycera</taxon>
        <taxon>Muscomorpha</taxon>
        <taxon>Ephydroidea</taxon>
        <taxon>Drosophilidae</taxon>
        <taxon>Drosophila</taxon>
        <taxon>Sophophora</taxon>
    </lineage>
</organism>
<dbReference type="CDD" id="cd23992">
    <property type="entry name" value="PBP_GOBP"/>
    <property type="match status" value="1"/>
</dbReference>
<reference evidence="3" key="1">
    <citation type="submission" date="2018-01" db="EMBL/GenBank/DDBJ databases">
        <authorList>
            <person name="Alioto T."/>
            <person name="Alioto T."/>
        </authorList>
    </citation>
    <scope>NUCLEOTIDE SEQUENCE [LARGE SCALE GENOMIC DNA]</scope>
</reference>